<accession>A0ABY8ET00</accession>
<evidence type="ECO:0000313" key="3">
    <source>
        <dbReference type="Proteomes" id="UP000818624"/>
    </source>
</evidence>
<feature type="region of interest" description="Disordered" evidence="1">
    <location>
        <begin position="421"/>
        <end position="441"/>
    </location>
</feature>
<reference evidence="2 3" key="1">
    <citation type="journal article" date="2020" name="Elife">
        <title>Loss of centromere function drives karyotype evolution in closely related Malassezia species.</title>
        <authorList>
            <person name="Sankaranarayanan S.R."/>
            <person name="Ianiri G."/>
            <person name="Coelho M.A."/>
            <person name="Reza M.H."/>
            <person name="Thimmappa B.C."/>
            <person name="Ganguly P."/>
            <person name="Vadnala R.N."/>
            <person name="Sun S."/>
            <person name="Siddharthan R."/>
            <person name="Tellgren-Roth C."/>
            <person name="Dawson T.L."/>
            <person name="Heitman J."/>
            <person name="Sanyal K."/>
        </authorList>
    </citation>
    <scope>NUCLEOTIDE SEQUENCE [LARGE SCALE GENOMIC DNA]</scope>
    <source>
        <strain evidence="2">CBS14141</strain>
    </source>
</reference>
<feature type="region of interest" description="Disordered" evidence="1">
    <location>
        <begin position="570"/>
        <end position="648"/>
    </location>
</feature>
<sequence length="648" mass="68881">MSHDGAGAAPPAYSDAPQSSYARATRAPTEDVFEIVPRPDAASFQAGYLGLDSAPARIVGDVLVKLGRESQQAAMYTACIVSLRAVEHIYGTHAQDMELYAAHHTLWRAARVPAHVPAVLPFEFELTPDLPQCIHGHTSDLLYTLEAHLLHTDGARLVARTVVHPTRYTPPGWAALAPYASPGFGERAVVHWNVVTPNSRYSLSPLYWHTDAPVAVHYWLDRSVVRNTEPIEVQVHIPPPTDALVLQNGLQLLSVETELLRVTQSHPLGAMLSDADLLEHTLALERNAPRHAHRGEASSAGSVDAATGAGAAPAPLVRTALVAYSGKSCRFHSVEAVHLRLALHPISPRVPQPDAFDAHATQHSLGGDGRCESVTQDTPLHSVRFVVCVRVVLRDGSGAQRDVCTAQLVKVLPAAVGDASLDDAAQAPPPPGGKHGKAPMPTEHNVAAWFVDAPEYDGYDDASRPEHAMLATAVTGGGGEPGSGAEDLAFATTETQDPPPSMTEHIHDARLADDLGTNASYASQLAQIPPPDEPVAMYDSVMELVEEPAPSDEPPNFEQAAQQDAALLDFDAPPPAAWPPRPPRGMSMPVPLPPSYTDAASAEHSAPTSPRDAHPPAYFTAPPTDTGADGQAAARRESASVFPPVYEA</sequence>
<feature type="compositionally biased region" description="Pro residues" evidence="1">
    <location>
        <begin position="572"/>
        <end position="583"/>
    </location>
</feature>
<protein>
    <recommendedName>
        <fullName evidence="4">Arrestin C-terminal-like domain-containing protein</fullName>
    </recommendedName>
</protein>
<proteinExistence type="predicted"/>
<gene>
    <name evidence="2" type="ORF">GLX27_003373</name>
</gene>
<keyword evidence="3" id="KW-1185">Reference proteome</keyword>
<name>A0ABY8ET00_MALFU</name>
<dbReference type="EMBL" id="CP046236">
    <property type="protein sequence ID" value="WFD48703.1"/>
    <property type="molecule type" value="Genomic_DNA"/>
</dbReference>
<evidence type="ECO:0008006" key="4">
    <source>
        <dbReference type="Google" id="ProtNLM"/>
    </source>
</evidence>
<feature type="region of interest" description="Disordered" evidence="1">
    <location>
        <begin position="1"/>
        <end position="21"/>
    </location>
</feature>
<dbReference type="Proteomes" id="UP000818624">
    <property type="component" value="Chromosome 3"/>
</dbReference>
<organism evidence="2 3">
    <name type="scientific">Malassezia furfur</name>
    <name type="common">Pityriasis versicolor infection agent</name>
    <name type="synonym">Pityrosporum furfur</name>
    <dbReference type="NCBI Taxonomy" id="55194"/>
    <lineage>
        <taxon>Eukaryota</taxon>
        <taxon>Fungi</taxon>
        <taxon>Dikarya</taxon>
        <taxon>Basidiomycota</taxon>
        <taxon>Ustilaginomycotina</taxon>
        <taxon>Malasseziomycetes</taxon>
        <taxon>Malasseziales</taxon>
        <taxon>Malasseziaceae</taxon>
        <taxon>Malassezia</taxon>
    </lineage>
</organism>
<evidence type="ECO:0000256" key="1">
    <source>
        <dbReference type="SAM" id="MobiDB-lite"/>
    </source>
</evidence>
<evidence type="ECO:0000313" key="2">
    <source>
        <dbReference type="EMBL" id="WFD48703.1"/>
    </source>
</evidence>